<evidence type="ECO:0000256" key="1">
    <source>
        <dbReference type="SAM" id="Phobius"/>
    </source>
</evidence>
<dbReference type="GO" id="GO:0031501">
    <property type="term" value="C:mannosyltransferase complex"/>
    <property type="evidence" value="ECO:0007669"/>
    <property type="project" value="TreeGrafter"/>
</dbReference>
<keyword evidence="4" id="KW-1185">Reference proteome</keyword>
<proteinExistence type="predicted"/>
<dbReference type="RefSeq" id="XP_007676293.1">
    <property type="nucleotide sequence ID" value="XM_007678103.1"/>
</dbReference>
<dbReference type="PANTHER" id="PTHR28022">
    <property type="entry name" value="GPI MANNOSYLTRANSFERASE 2 SUBUNIT PGA1"/>
    <property type="match status" value="1"/>
</dbReference>
<organism evidence="3 4">
    <name type="scientific">Baudoinia panamericana (strain UAMH 10762)</name>
    <name type="common">Angels' share fungus</name>
    <name type="synonym">Baudoinia compniacensis (strain UAMH 10762)</name>
    <dbReference type="NCBI Taxonomy" id="717646"/>
    <lineage>
        <taxon>Eukaryota</taxon>
        <taxon>Fungi</taxon>
        <taxon>Dikarya</taxon>
        <taxon>Ascomycota</taxon>
        <taxon>Pezizomycotina</taxon>
        <taxon>Dothideomycetes</taxon>
        <taxon>Dothideomycetidae</taxon>
        <taxon>Mycosphaerellales</taxon>
        <taxon>Teratosphaeriaceae</taxon>
        <taxon>Baudoinia</taxon>
    </lineage>
</organism>
<evidence type="ECO:0000256" key="2">
    <source>
        <dbReference type="SAM" id="SignalP"/>
    </source>
</evidence>
<keyword evidence="2" id="KW-0732">Signal</keyword>
<protein>
    <recommendedName>
        <fullName evidence="5">Protein PBN1</fullName>
    </recommendedName>
</protein>
<sequence length="226" mass="24504">MNLLACLASLFALLVQATFANTEKVIFAAPAAVGLPDSGPSLNALQLSSLGPNKPSIRTSLPVAFPSEALPLGTDAWYLLRGLNQQQRYEVRACWVATQPTNLRLNIYNISHVFDEPQLIQALATYSNAQQSLGVKQVSSFDGQSSESLLFLRTQSAADFFTTNQSLMQQPPLVDVELILDPYVANAIPWSLGLTAVYLAALAVGSWSLSGTVWRRLFIIGKPHAD</sequence>
<reference evidence="3 4" key="1">
    <citation type="journal article" date="2012" name="PLoS Pathog.">
        <title>Diverse lifestyles and strategies of plant pathogenesis encoded in the genomes of eighteen Dothideomycetes fungi.</title>
        <authorList>
            <person name="Ohm R.A."/>
            <person name="Feau N."/>
            <person name="Henrissat B."/>
            <person name="Schoch C.L."/>
            <person name="Horwitz B.A."/>
            <person name="Barry K.W."/>
            <person name="Condon B.J."/>
            <person name="Copeland A.C."/>
            <person name="Dhillon B."/>
            <person name="Glaser F."/>
            <person name="Hesse C.N."/>
            <person name="Kosti I."/>
            <person name="LaButti K."/>
            <person name="Lindquist E.A."/>
            <person name="Lucas S."/>
            <person name="Salamov A.A."/>
            <person name="Bradshaw R.E."/>
            <person name="Ciuffetti L."/>
            <person name="Hamelin R.C."/>
            <person name="Kema G.H.J."/>
            <person name="Lawrence C."/>
            <person name="Scott J.A."/>
            <person name="Spatafora J.W."/>
            <person name="Turgeon B.G."/>
            <person name="de Wit P.J.G.M."/>
            <person name="Zhong S."/>
            <person name="Goodwin S.B."/>
            <person name="Grigoriev I.V."/>
        </authorList>
    </citation>
    <scope>NUCLEOTIDE SEQUENCE [LARGE SCALE GENOMIC DNA]</scope>
    <source>
        <strain evidence="3 4">UAMH 10762</strain>
    </source>
</reference>
<accession>M2NCU3</accession>
<dbReference type="eggNOG" id="ENOG502S55X">
    <property type="taxonomic scope" value="Eukaryota"/>
</dbReference>
<evidence type="ECO:0008006" key="5">
    <source>
        <dbReference type="Google" id="ProtNLM"/>
    </source>
</evidence>
<dbReference type="GO" id="GO:0006506">
    <property type="term" value="P:GPI anchor biosynthetic process"/>
    <property type="evidence" value="ECO:0007669"/>
    <property type="project" value="TreeGrafter"/>
</dbReference>
<dbReference type="AlphaFoldDB" id="M2NCU3"/>
<dbReference type="PANTHER" id="PTHR28022:SF1">
    <property type="entry name" value="GPI MANNOSYLTRANSFERASE 2 SUBUNIT PGA1"/>
    <property type="match status" value="1"/>
</dbReference>
<keyword evidence="1" id="KW-0812">Transmembrane</keyword>
<dbReference type="GO" id="GO:0000030">
    <property type="term" value="F:mannosyltransferase activity"/>
    <property type="evidence" value="ECO:0007669"/>
    <property type="project" value="TreeGrafter"/>
</dbReference>
<dbReference type="OMA" id="EVRVCWL"/>
<feature type="transmembrane region" description="Helical" evidence="1">
    <location>
        <begin position="187"/>
        <end position="209"/>
    </location>
</feature>
<keyword evidence="1" id="KW-1133">Transmembrane helix</keyword>
<feature type="signal peptide" evidence="2">
    <location>
        <begin position="1"/>
        <end position="20"/>
    </location>
</feature>
<dbReference type="EMBL" id="KB445555">
    <property type="protein sequence ID" value="EMC96745.1"/>
    <property type="molecule type" value="Genomic_DNA"/>
</dbReference>
<dbReference type="GeneID" id="19116570"/>
<dbReference type="OrthoDB" id="3360032at2759"/>
<dbReference type="GO" id="GO:0005789">
    <property type="term" value="C:endoplasmic reticulum membrane"/>
    <property type="evidence" value="ECO:0007669"/>
    <property type="project" value="TreeGrafter"/>
</dbReference>
<gene>
    <name evidence="3" type="ORF">BAUCODRAFT_70175</name>
</gene>
<dbReference type="InterPro" id="IPR019433">
    <property type="entry name" value="GPI_ManTrfase_II_coact_Pga1"/>
</dbReference>
<dbReference type="HOGENOM" id="CLU_062870_0_0_1"/>
<dbReference type="Proteomes" id="UP000011761">
    <property type="component" value="Unassembled WGS sequence"/>
</dbReference>
<name>M2NCU3_BAUPA</name>
<dbReference type="KEGG" id="bcom:BAUCODRAFT_70175"/>
<evidence type="ECO:0000313" key="3">
    <source>
        <dbReference type="EMBL" id="EMC96745.1"/>
    </source>
</evidence>
<evidence type="ECO:0000313" key="4">
    <source>
        <dbReference type="Proteomes" id="UP000011761"/>
    </source>
</evidence>
<keyword evidence="1" id="KW-0472">Membrane</keyword>
<feature type="chain" id="PRO_5004021592" description="Protein PBN1" evidence="2">
    <location>
        <begin position="21"/>
        <end position="226"/>
    </location>
</feature>